<dbReference type="PANTHER" id="PTHR30244">
    <property type="entry name" value="TRANSAMINASE"/>
    <property type="match status" value="1"/>
</dbReference>
<dbReference type="Pfam" id="PF01041">
    <property type="entry name" value="DegT_DnrJ_EryC1"/>
    <property type="match status" value="1"/>
</dbReference>
<dbReference type="Gene3D" id="3.40.640.10">
    <property type="entry name" value="Type I PLP-dependent aspartate aminotransferase-like (Major domain)"/>
    <property type="match status" value="1"/>
</dbReference>
<protein>
    <submittedName>
        <fullName evidence="4">dTDP-4-amino-4,6-dideoxygalactose transaminase</fullName>
    </submittedName>
</protein>
<dbReference type="EMBL" id="MNUI01000032">
    <property type="protein sequence ID" value="OIN89392.1"/>
    <property type="molecule type" value="Genomic_DNA"/>
</dbReference>
<dbReference type="GO" id="GO:0019180">
    <property type="term" value="F:dTDP-4-amino-4,6-dideoxygalactose transaminase activity"/>
    <property type="evidence" value="ECO:0007669"/>
    <property type="project" value="TreeGrafter"/>
</dbReference>
<sequence>MNVRFFKPYITGNEIKYIRDIIDNVRDMSGDAVYTRKVHAWFERRYRVPKALMTTSGTTALEMAVKLLNLRPGDEVITPSFTFSSTVNAILLANGLRAVFAEIDPSTLNIDPADIARKITAKTKALMVVHYAGVSVDMDAIMKLAKKHQLKVVEDAAQGIVAKYRGKYLGTIGDFGCLSFHDTKNITCGEGGVLLINSKQTAIHEAAEIMREKGTNRSKFFRGLVDKYTWVNIGSSYLPSDLLAAFLYAQLEQVDKIISLRRRRWDYYFKKLTPYAAKGLFQLPGITPGAEPNAHIFYILLPTGKQRDEVLAGLRAKGIAASFHYIPLHSAPQGIAAGGDPQALPVTTAVSERLLRLPLFSQITRIEQDYVINNLLKCLNV</sequence>
<evidence type="ECO:0000256" key="3">
    <source>
        <dbReference type="RuleBase" id="RU004508"/>
    </source>
</evidence>
<dbReference type="InterPro" id="IPR015424">
    <property type="entry name" value="PyrdxlP-dep_Trfase"/>
</dbReference>
<dbReference type="AlphaFoldDB" id="A0A1J4RQS4"/>
<evidence type="ECO:0000256" key="1">
    <source>
        <dbReference type="PIRSR" id="PIRSR000390-1"/>
    </source>
</evidence>
<dbReference type="SUPFAM" id="SSF53383">
    <property type="entry name" value="PLP-dependent transferases"/>
    <property type="match status" value="1"/>
</dbReference>
<accession>A0A1J4RQS4</accession>
<gene>
    <name evidence="4" type="ORF">AUJ59_01700</name>
</gene>
<dbReference type="NCBIfam" id="NF008687">
    <property type="entry name" value="PRK11706.1"/>
    <property type="match status" value="1"/>
</dbReference>
<feature type="modified residue" description="N6-(pyridoxal phosphate)lysine" evidence="2">
    <location>
        <position position="184"/>
    </location>
</feature>
<comment type="similarity">
    <text evidence="3">Belongs to the DegT/DnrJ/EryC1 family.</text>
</comment>
<evidence type="ECO:0000256" key="2">
    <source>
        <dbReference type="PIRSR" id="PIRSR000390-2"/>
    </source>
</evidence>
<keyword evidence="2 3" id="KW-0663">Pyridoxal phosphate</keyword>
<dbReference type="PIRSF" id="PIRSF000390">
    <property type="entry name" value="PLP_StrS"/>
    <property type="match status" value="1"/>
</dbReference>
<dbReference type="InterPro" id="IPR015422">
    <property type="entry name" value="PyrdxlP-dep_Trfase_small"/>
</dbReference>
<evidence type="ECO:0000313" key="5">
    <source>
        <dbReference type="Proteomes" id="UP000183144"/>
    </source>
</evidence>
<comment type="caution">
    <text evidence="4">The sequence shown here is derived from an EMBL/GenBank/DDBJ whole genome shotgun (WGS) entry which is preliminary data.</text>
</comment>
<dbReference type="InterPro" id="IPR015421">
    <property type="entry name" value="PyrdxlP-dep_Trfase_major"/>
</dbReference>
<dbReference type="InterPro" id="IPR012749">
    <property type="entry name" value="WecE-like"/>
</dbReference>
<dbReference type="NCBIfam" id="TIGR02379">
    <property type="entry name" value="ECA_wecE"/>
    <property type="match status" value="1"/>
</dbReference>
<dbReference type="InterPro" id="IPR000653">
    <property type="entry name" value="DegT/StrS_aminotransferase"/>
</dbReference>
<proteinExistence type="inferred from homology"/>
<organism evidence="4 5">
    <name type="scientific">Candidatus Beckwithbacteria bacterium CG1_02_47_37</name>
    <dbReference type="NCBI Taxonomy" id="1805034"/>
    <lineage>
        <taxon>Bacteria</taxon>
        <taxon>Candidatus Beckwithiibacteriota</taxon>
    </lineage>
</organism>
<evidence type="ECO:0000313" key="4">
    <source>
        <dbReference type="EMBL" id="OIN89392.1"/>
    </source>
</evidence>
<dbReference type="Gene3D" id="3.90.1150.10">
    <property type="entry name" value="Aspartate Aminotransferase, domain 1"/>
    <property type="match status" value="1"/>
</dbReference>
<dbReference type="Proteomes" id="UP000183144">
    <property type="component" value="Unassembled WGS sequence"/>
</dbReference>
<dbReference type="STRING" id="1805034.AUJ59_01700"/>
<reference evidence="4 5" key="1">
    <citation type="journal article" date="2016" name="Environ. Microbiol.">
        <title>Genomic resolution of a cold subsurface aquifer community provides metabolic insights for novel microbes adapted to high CO concentrations.</title>
        <authorList>
            <person name="Probst A.J."/>
            <person name="Castelle C.J."/>
            <person name="Singh A."/>
            <person name="Brown C.T."/>
            <person name="Anantharaman K."/>
            <person name="Sharon I."/>
            <person name="Hug L.A."/>
            <person name="Burstein D."/>
            <person name="Emerson J.B."/>
            <person name="Thomas B.C."/>
            <person name="Banfield J.F."/>
        </authorList>
    </citation>
    <scope>NUCLEOTIDE SEQUENCE [LARGE SCALE GENOMIC DNA]</scope>
    <source>
        <strain evidence="4">CG1_02_47_37</strain>
    </source>
</reference>
<dbReference type="PANTHER" id="PTHR30244:SF34">
    <property type="entry name" value="DTDP-4-AMINO-4,6-DIDEOXYGALACTOSE TRANSAMINASE"/>
    <property type="match status" value="1"/>
</dbReference>
<dbReference type="GO" id="GO:0030170">
    <property type="term" value="F:pyridoxal phosphate binding"/>
    <property type="evidence" value="ECO:0007669"/>
    <property type="project" value="TreeGrafter"/>
</dbReference>
<name>A0A1J4RQS4_9BACT</name>
<feature type="active site" description="Proton acceptor" evidence="1">
    <location>
        <position position="184"/>
    </location>
</feature>
<dbReference type="CDD" id="cd00616">
    <property type="entry name" value="AHBA_syn"/>
    <property type="match status" value="1"/>
</dbReference>
<dbReference type="GO" id="GO:0000271">
    <property type="term" value="P:polysaccharide biosynthetic process"/>
    <property type="evidence" value="ECO:0007669"/>
    <property type="project" value="TreeGrafter"/>
</dbReference>